<evidence type="ECO:0000256" key="1">
    <source>
        <dbReference type="SAM" id="Phobius"/>
    </source>
</evidence>
<keyword evidence="1" id="KW-0472">Membrane</keyword>
<organism evidence="2 3">
    <name type="scientific">Streptomyces aurantiogriseus</name>
    <dbReference type="NCBI Taxonomy" id="66870"/>
    <lineage>
        <taxon>Bacteria</taxon>
        <taxon>Bacillati</taxon>
        <taxon>Actinomycetota</taxon>
        <taxon>Actinomycetes</taxon>
        <taxon>Kitasatosporales</taxon>
        <taxon>Streptomycetaceae</taxon>
        <taxon>Streptomyces</taxon>
    </lineage>
</organism>
<evidence type="ECO:0000313" key="3">
    <source>
        <dbReference type="Proteomes" id="UP000658320"/>
    </source>
</evidence>
<dbReference type="EMBL" id="BMSX01000001">
    <property type="protein sequence ID" value="GGQ91318.1"/>
    <property type="molecule type" value="Genomic_DNA"/>
</dbReference>
<dbReference type="AlphaFoldDB" id="A0A918BTP5"/>
<feature type="transmembrane region" description="Helical" evidence="1">
    <location>
        <begin position="51"/>
        <end position="70"/>
    </location>
</feature>
<dbReference type="NCBIfam" id="NF046119">
    <property type="entry name" value="memb_SCO4225"/>
    <property type="match status" value="1"/>
</dbReference>
<accession>A0A918BTP5</accession>
<dbReference type="InterPro" id="IPR057702">
    <property type="entry name" value="DUF7942"/>
</dbReference>
<reference evidence="2" key="1">
    <citation type="journal article" date="2014" name="Int. J. Syst. Evol. Microbiol.">
        <title>Complete genome sequence of Corynebacterium casei LMG S-19264T (=DSM 44701T), isolated from a smear-ripened cheese.</title>
        <authorList>
            <consortium name="US DOE Joint Genome Institute (JGI-PGF)"/>
            <person name="Walter F."/>
            <person name="Albersmeier A."/>
            <person name="Kalinowski J."/>
            <person name="Ruckert C."/>
        </authorList>
    </citation>
    <scope>NUCLEOTIDE SEQUENCE</scope>
    <source>
        <strain evidence="2">JCM 4346</strain>
    </source>
</reference>
<name>A0A918BTP5_9ACTN</name>
<evidence type="ECO:0000313" key="2">
    <source>
        <dbReference type="EMBL" id="GGQ91318.1"/>
    </source>
</evidence>
<comment type="caution">
    <text evidence="2">The sequence shown here is derived from an EMBL/GenBank/DDBJ whole genome shotgun (WGS) entry which is preliminary data.</text>
</comment>
<protein>
    <submittedName>
        <fullName evidence="2">Uncharacterized protein</fullName>
    </submittedName>
</protein>
<proteinExistence type="predicted"/>
<sequence length="109" mass="11643">MTGTDHDSVKSDFRRVRDHLGVVGLVYLAVCVVLLVWALMATEGDSSGESMAGVIPLLATAPASLVYLVLPDNQVMFISAVAFGAEVNAEIIGWCTRALRRGRRPDPAS</sequence>
<dbReference type="RefSeq" id="WP_189931186.1">
    <property type="nucleotide sequence ID" value="NZ_BMSX01000001.1"/>
</dbReference>
<gene>
    <name evidence="2" type="ORF">GCM10010251_02080</name>
</gene>
<dbReference type="Pfam" id="PF25637">
    <property type="entry name" value="DUF7942"/>
    <property type="match status" value="1"/>
</dbReference>
<feature type="transmembrane region" description="Helical" evidence="1">
    <location>
        <begin position="20"/>
        <end position="39"/>
    </location>
</feature>
<keyword evidence="3" id="KW-1185">Reference proteome</keyword>
<reference evidence="2" key="2">
    <citation type="submission" date="2020-09" db="EMBL/GenBank/DDBJ databases">
        <authorList>
            <person name="Sun Q."/>
            <person name="Ohkuma M."/>
        </authorList>
    </citation>
    <scope>NUCLEOTIDE SEQUENCE</scope>
    <source>
        <strain evidence="2">JCM 4346</strain>
    </source>
</reference>
<dbReference type="Proteomes" id="UP000658320">
    <property type="component" value="Unassembled WGS sequence"/>
</dbReference>
<keyword evidence="1" id="KW-0812">Transmembrane</keyword>
<keyword evidence="1" id="KW-1133">Transmembrane helix</keyword>